<dbReference type="InterPro" id="IPR022761">
    <property type="entry name" value="Fumarate_lyase_N"/>
</dbReference>
<dbReference type="EMBL" id="JAAGMK010000813">
    <property type="protein sequence ID" value="NEB88014.1"/>
    <property type="molecule type" value="Genomic_DNA"/>
</dbReference>
<keyword evidence="4" id="KW-0413">Isomerase</keyword>
<evidence type="ECO:0000313" key="4">
    <source>
        <dbReference type="EMBL" id="NEB88014.1"/>
    </source>
</evidence>
<dbReference type="AlphaFoldDB" id="A0A6G3SYE4"/>
<dbReference type="RefSeq" id="WP_275405767.1">
    <property type="nucleotide sequence ID" value="NZ_JAAGMK010000813.1"/>
</dbReference>
<dbReference type="Gene3D" id="1.10.275.10">
    <property type="entry name" value="Fumarase/aspartase (N-terminal domain)"/>
    <property type="match status" value="1"/>
</dbReference>
<dbReference type="PANTHER" id="PTHR43172">
    <property type="entry name" value="ADENYLOSUCCINATE LYASE"/>
    <property type="match status" value="1"/>
</dbReference>
<dbReference type="InterPro" id="IPR000362">
    <property type="entry name" value="Fumarate_lyase_fam"/>
</dbReference>
<name>A0A6G3SYE4_STRAQ</name>
<evidence type="ECO:0000259" key="3">
    <source>
        <dbReference type="Pfam" id="PF00206"/>
    </source>
</evidence>
<proteinExistence type="inferred from homology"/>
<dbReference type="Pfam" id="PF00206">
    <property type="entry name" value="Lyase_1"/>
    <property type="match status" value="1"/>
</dbReference>
<dbReference type="GO" id="GO:0016829">
    <property type="term" value="F:lyase activity"/>
    <property type="evidence" value="ECO:0007669"/>
    <property type="project" value="UniProtKB-KW"/>
</dbReference>
<dbReference type="InterPro" id="IPR008948">
    <property type="entry name" value="L-Aspartase-like"/>
</dbReference>
<reference evidence="4" key="1">
    <citation type="submission" date="2020-01" db="EMBL/GenBank/DDBJ databases">
        <title>Insect and environment-associated Actinomycetes.</title>
        <authorList>
            <person name="Currrie C."/>
            <person name="Chevrette M."/>
            <person name="Carlson C."/>
            <person name="Stubbendieck R."/>
            <person name="Wendt-Pienkowski E."/>
        </authorList>
    </citation>
    <scope>NUCLEOTIDE SEQUENCE</scope>
    <source>
        <strain evidence="4">SID505</strain>
    </source>
</reference>
<protein>
    <submittedName>
        <fullName evidence="4">3-carboxy-cis,cis-muconate cycloisomerase</fullName>
    </submittedName>
</protein>
<dbReference type="Gene3D" id="1.20.200.10">
    <property type="entry name" value="Fumarase/aspartase (Central domain)"/>
    <property type="match status" value="1"/>
</dbReference>
<comment type="similarity">
    <text evidence="2">Belongs to the class-II fumarase/aspartase family.</text>
</comment>
<evidence type="ECO:0000256" key="2">
    <source>
        <dbReference type="ARBA" id="ARBA00034772"/>
    </source>
</evidence>
<organism evidence="4">
    <name type="scientific">Streptomyces anulatus</name>
    <name type="common">Streptomyces chrysomallus</name>
    <dbReference type="NCBI Taxonomy" id="1892"/>
    <lineage>
        <taxon>Bacteria</taxon>
        <taxon>Bacillati</taxon>
        <taxon>Actinomycetota</taxon>
        <taxon>Actinomycetes</taxon>
        <taxon>Kitasatosporales</taxon>
        <taxon>Streptomycetaceae</taxon>
        <taxon>Streptomyces</taxon>
    </lineage>
</organism>
<feature type="domain" description="Fumarate lyase N-terminal" evidence="3">
    <location>
        <begin position="76"/>
        <end position="208"/>
    </location>
</feature>
<dbReference type="InterPro" id="IPR024083">
    <property type="entry name" value="Fumarase/histidase_N"/>
</dbReference>
<dbReference type="GO" id="GO:0016853">
    <property type="term" value="F:isomerase activity"/>
    <property type="evidence" value="ECO:0007669"/>
    <property type="project" value="UniProtKB-KW"/>
</dbReference>
<feature type="non-terminal residue" evidence="4">
    <location>
        <position position="235"/>
    </location>
</feature>
<keyword evidence="1" id="KW-0456">Lyase</keyword>
<sequence length="235" mass="23751">MTGDRHDVGLLSPVWAGGGVEPLVSDRAYLEAMLEVEVALAETQAGLGIIPASSVGPIRAAARSGRVDPVALAHGSRRAANPVVGLVGALTGAVAELSPEAAEHVHHGCTSQDVLDTATVLVAARALRYTDDALVRTADALALLVALHRDTPMAGRTLTQHAVPVTFGLKAAGWLSLVLDASDRIRAVLATGLPAQLGGAAGTLAAYNEYAVGAPSAGEGGLPGRGTELVGPFAR</sequence>
<evidence type="ECO:0000256" key="1">
    <source>
        <dbReference type="ARBA" id="ARBA00023239"/>
    </source>
</evidence>
<dbReference type="PANTHER" id="PTHR43172:SF2">
    <property type="entry name" value="ADENYLOSUCCINATE LYASE C-TERMINAL DOMAIN-CONTAINING PROTEIN"/>
    <property type="match status" value="1"/>
</dbReference>
<accession>A0A6G3SYE4</accession>
<dbReference type="PRINTS" id="PR00149">
    <property type="entry name" value="FUMRATELYASE"/>
</dbReference>
<dbReference type="SUPFAM" id="SSF48557">
    <property type="entry name" value="L-aspartase-like"/>
    <property type="match status" value="1"/>
</dbReference>
<gene>
    <name evidence="4" type="ORF">G3I43_28170</name>
</gene>
<comment type="caution">
    <text evidence="4">The sequence shown here is derived from an EMBL/GenBank/DDBJ whole genome shotgun (WGS) entry which is preliminary data.</text>
</comment>